<protein>
    <submittedName>
        <fullName evidence="1">Uncharacterized protein</fullName>
    </submittedName>
</protein>
<evidence type="ECO:0000313" key="1">
    <source>
        <dbReference type="EMBL" id="KAL3952826.1"/>
    </source>
</evidence>
<dbReference type="Proteomes" id="UP001638806">
    <property type="component" value="Unassembled WGS sequence"/>
</dbReference>
<reference evidence="1" key="1">
    <citation type="submission" date="2024-12" db="EMBL/GenBank/DDBJ databases">
        <title>Comparative genomics and development of molecular markers within Purpureocillium lilacinum and among Purpureocillium species.</title>
        <authorList>
            <person name="Yeh Z.-Y."/>
            <person name="Ni N.-T."/>
            <person name="Lo P.-H."/>
            <person name="Mushyakhwo K."/>
            <person name="Lin C.-F."/>
            <person name="Nai Y.-S."/>
        </authorList>
    </citation>
    <scope>NUCLEOTIDE SEQUENCE</scope>
    <source>
        <strain evidence="1">NCHU-NPUST-175</strain>
    </source>
</reference>
<proteinExistence type="predicted"/>
<sequence>MENLALQRPVQPLWRVVEFTCPNNNDAELIIAYQSKFFVLRSTSANFSDSPQVKERYLRLLHAAKTLTMDGYTVEDFYNWAIGPLLCVLRNLPIRAASWFLDDYLFPEYLFYDLRANAGKVVAVPLESSPRRDMKCQFGVNLPDEACLQWPSLAPFQVRLCRPCPSPTAAVPPESPSKAVLRDGTVVFVKLARRGDKDNLLRELDTYAKISNATLDDTLLVPRLKSLVRDGIGTVYGLLLTYIDCGHRTLARAVSDTPQYLREKWATQIQQTVRQLHSMGIVWGDVKPDNVLIDSDQNAWVVDFGGGYTDGWVPSDLAETVEGDLAGLKRLTRFLDVESKREPI</sequence>
<organism evidence="1 2">
    <name type="scientific">Purpureocillium lilacinum</name>
    <name type="common">Paecilomyces lilacinus</name>
    <dbReference type="NCBI Taxonomy" id="33203"/>
    <lineage>
        <taxon>Eukaryota</taxon>
        <taxon>Fungi</taxon>
        <taxon>Dikarya</taxon>
        <taxon>Ascomycota</taxon>
        <taxon>Pezizomycotina</taxon>
        <taxon>Sordariomycetes</taxon>
        <taxon>Hypocreomycetidae</taxon>
        <taxon>Hypocreales</taxon>
        <taxon>Ophiocordycipitaceae</taxon>
        <taxon>Purpureocillium</taxon>
    </lineage>
</organism>
<evidence type="ECO:0000313" key="2">
    <source>
        <dbReference type="Proteomes" id="UP001638806"/>
    </source>
</evidence>
<accession>A0ACC4DBJ0</accession>
<name>A0ACC4DBJ0_PURLI</name>
<dbReference type="EMBL" id="JBGNUJ010000012">
    <property type="protein sequence ID" value="KAL3952826.1"/>
    <property type="molecule type" value="Genomic_DNA"/>
</dbReference>
<gene>
    <name evidence="1" type="ORF">ACCO45_012769</name>
</gene>
<comment type="caution">
    <text evidence="1">The sequence shown here is derived from an EMBL/GenBank/DDBJ whole genome shotgun (WGS) entry which is preliminary data.</text>
</comment>
<keyword evidence="2" id="KW-1185">Reference proteome</keyword>